<dbReference type="InterPro" id="IPR029033">
    <property type="entry name" value="His_PPase_superfam"/>
</dbReference>
<evidence type="ECO:0000313" key="1">
    <source>
        <dbReference type="EMBL" id="QOV89248.1"/>
    </source>
</evidence>
<evidence type="ECO:0000313" key="2">
    <source>
        <dbReference type="Proteomes" id="UP000593765"/>
    </source>
</evidence>
<dbReference type="RefSeq" id="WP_206292275.1">
    <property type="nucleotide sequence ID" value="NZ_CP063458.1"/>
</dbReference>
<keyword evidence="2" id="KW-1185">Reference proteome</keyword>
<name>A0A7M2WUP6_9BACT</name>
<dbReference type="AlphaFoldDB" id="A0A7M2WUP6"/>
<dbReference type="Pfam" id="PF00300">
    <property type="entry name" value="His_Phos_1"/>
    <property type="match status" value="1"/>
</dbReference>
<dbReference type="EMBL" id="CP063458">
    <property type="protein sequence ID" value="QOV89248.1"/>
    <property type="molecule type" value="Genomic_DNA"/>
</dbReference>
<dbReference type="CDD" id="cd07067">
    <property type="entry name" value="HP_PGM_like"/>
    <property type="match status" value="1"/>
</dbReference>
<proteinExistence type="predicted"/>
<dbReference type="KEGG" id="hbs:IPV69_24055"/>
<dbReference type="Gene3D" id="3.40.50.1240">
    <property type="entry name" value="Phosphoglycerate mutase-like"/>
    <property type="match status" value="1"/>
</dbReference>
<dbReference type="Proteomes" id="UP000593765">
    <property type="component" value="Chromosome"/>
</dbReference>
<organism evidence="1 2">
    <name type="scientific">Humisphaera borealis</name>
    <dbReference type="NCBI Taxonomy" id="2807512"/>
    <lineage>
        <taxon>Bacteria</taxon>
        <taxon>Pseudomonadati</taxon>
        <taxon>Planctomycetota</taxon>
        <taxon>Phycisphaerae</taxon>
        <taxon>Tepidisphaerales</taxon>
        <taxon>Tepidisphaeraceae</taxon>
        <taxon>Humisphaera</taxon>
    </lineage>
</organism>
<dbReference type="SUPFAM" id="SSF53254">
    <property type="entry name" value="Phosphoglycerate mutase-like"/>
    <property type="match status" value="1"/>
</dbReference>
<protein>
    <submittedName>
        <fullName evidence="1">Histidine phosphatase family protein</fullName>
    </submittedName>
</protein>
<sequence length="195" mass="21071">MPKLILIKHAAPQVKPGLPPETWALSDKGRQQCKPLAEAIRPLAPAVVLTSLEPKAAQTGEIVAGELKVPFATVAGLHEHDRSNVPHLQSREFISLVELFFRKPKELVLGRESAVQALSRFELALQGVLARYPDQNVAVVSHGTVIALLLAKYGMKNGAGNGVGNGFELWRKMGLPSYAVIDTAANSVERTVENL</sequence>
<gene>
    <name evidence="1" type="ORF">IPV69_24055</name>
</gene>
<dbReference type="InterPro" id="IPR013078">
    <property type="entry name" value="His_Pase_superF_clade-1"/>
</dbReference>
<accession>A0A7M2WUP6</accession>
<reference evidence="1 2" key="1">
    <citation type="submission" date="2020-10" db="EMBL/GenBank/DDBJ databases">
        <title>Wide distribution of Phycisphaera-like planctomycetes from WD2101 soil group in peatlands and genome analysis of the first cultivated representative.</title>
        <authorList>
            <person name="Dedysh S.N."/>
            <person name="Beletsky A.V."/>
            <person name="Ivanova A."/>
            <person name="Kulichevskaya I.S."/>
            <person name="Suzina N.E."/>
            <person name="Philippov D.A."/>
            <person name="Rakitin A.L."/>
            <person name="Mardanov A.V."/>
            <person name="Ravin N.V."/>
        </authorList>
    </citation>
    <scope>NUCLEOTIDE SEQUENCE [LARGE SCALE GENOMIC DNA]</scope>
    <source>
        <strain evidence="1 2">M1803</strain>
    </source>
</reference>